<sequence length="376" mass="38224">MVTRVYLDHNASAPLKPAVKAAMVQALDLVGNPSSVHGFGRAVRRAVEDARALVAALAGVRPAQVFFTGSGTEANNLALRGFPGRRVVVSAIEHESVLAIAPDTPRIPVDRDGVADLDALERLLAAGEGPALVSLMLANNETGVIQPVAQAAAIAHAHGALLHCDAVQAAGRLPLDLSALGADLLTISAHKIGGPAGAGALVIAEGLEPEALIRGGGQEKRRRAGTENVVGLVGFGAAARLALEELPDADRLTGLRDALEVQVRDAVPEALVMGAAAPRVGNTSCLLLPGVPGETQVMALDLAGVAVSAGSACSSGKVKPSHVLAAMGQGAEDLPVDWAASAIRVSLGWDSDAAAVDRFVAAYAAMAQRRRRAPAA</sequence>
<dbReference type="PIRSF" id="PIRSF005572">
    <property type="entry name" value="NifS"/>
    <property type="match status" value="1"/>
</dbReference>
<keyword evidence="5 12" id="KW-0808">Transferase</keyword>
<dbReference type="RefSeq" id="WP_209768238.1">
    <property type="nucleotide sequence ID" value="NZ_JAGINP010000014.1"/>
</dbReference>
<evidence type="ECO:0000256" key="2">
    <source>
        <dbReference type="ARBA" id="ARBA00003120"/>
    </source>
</evidence>
<evidence type="ECO:0000256" key="4">
    <source>
        <dbReference type="ARBA" id="ARBA00013558"/>
    </source>
</evidence>
<keyword evidence="8" id="KW-0408">Iron</keyword>
<dbReference type="InterPro" id="IPR015424">
    <property type="entry name" value="PyrdxlP-dep_Trfase"/>
</dbReference>
<evidence type="ECO:0000256" key="8">
    <source>
        <dbReference type="ARBA" id="ARBA00023004"/>
    </source>
</evidence>
<protein>
    <recommendedName>
        <fullName evidence="4">Cysteine desulfurase</fullName>
    </recommendedName>
</protein>
<evidence type="ECO:0000256" key="6">
    <source>
        <dbReference type="ARBA" id="ARBA00022723"/>
    </source>
</evidence>
<evidence type="ECO:0000256" key="7">
    <source>
        <dbReference type="ARBA" id="ARBA00022898"/>
    </source>
</evidence>
<evidence type="ECO:0000256" key="9">
    <source>
        <dbReference type="ARBA" id="ARBA00023014"/>
    </source>
</evidence>
<keyword evidence="7" id="KW-0663">Pyridoxal phosphate</keyword>
<evidence type="ECO:0000313" key="13">
    <source>
        <dbReference type="Proteomes" id="UP000781958"/>
    </source>
</evidence>
<keyword evidence="9" id="KW-0411">Iron-sulfur</keyword>
<dbReference type="PANTHER" id="PTHR11601:SF34">
    <property type="entry name" value="CYSTEINE DESULFURASE"/>
    <property type="match status" value="1"/>
</dbReference>
<dbReference type="PANTHER" id="PTHR11601">
    <property type="entry name" value="CYSTEINE DESULFURYLASE FAMILY MEMBER"/>
    <property type="match status" value="1"/>
</dbReference>
<evidence type="ECO:0000256" key="10">
    <source>
        <dbReference type="ARBA" id="ARBA00050776"/>
    </source>
</evidence>
<dbReference type="Gene3D" id="1.10.260.50">
    <property type="match status" value="1"/>
</dbReference>
<evidence type="ECO:0000256" key="3">
    <source>
        <dbReference type="ARBA" id="ARBA00006490"/>
    </source>
</evidence>
<comment type="function">
    <text evidence="2">Catalyzes the removal of elemental sulfur atoms from cysteine to produce alanine. Seems to participate in the biosynthesis of the nitrogenase metalloclusters by providing the inorganic sulfur required for the Fe-S core formation.</text>
</comment>
<dbReference type="InterPro" id="IPR000192">
    <property type="entry name" value="Aminotrans_V_dom"/>
</dbReference>
<comment type="catalytic activity">
    <reaction evidence="10">
        <text>(sulfur carrier)-H + L-cysteine = (sulfur carrier)-SH + L-alanine</text>
        <dbReference type="Rhea" id="RHEA:43892"/>
        <dbReference type="Rhea" id="RHEA-COMP:14737"/>
        <dbReference type="Rhea" id="RHEA-COMP:14739"/>
        <dbReference type="ChEBI" id="CHEBI:29917"/>
        <dbReference type="ChEBI" id="CHEBI:35235"/>
        <dbReference type="ChEBI" id="CHEBI:57972"/>
        <dbReference type="ChEBI" id="CHEBI:64428"/>
        <dbReference type="EC" id="2.8.1.7"/>
    </reaction>
</comment>
<evidence type="ECO:0000313" key="12">
    <source>
        <dbReference type="EMBL" id="MBP2294205.1"/>
    </source>
</evidence>
<keyword evidence="6" id="KW-0479">Metal-binding</keyword>
<dbReference type="GO" id="GO:0031071">
    <property type="term" value="F:cysteine desulfurase activity"/>
    <property type="evidence" value="ECO:0007669"/>
    <property type="project" value="UniProtKB-EC"/>
</dbReference>
<dbReference type="SUPFAM" id="SSF53383">
    <property type="entry name" value="PLP-dependent transferases"/>
    <property type="match status" value="1"/>
</dbReference>
<gene>
    <name evidence="12" type="ORF">J2851_003991</name>
</gene>
<comment type="cofactor">
    <cofactor evidence="1">
        <name>pyridoxal 5'-phosphate</name>
        <dbReference type="ChEBI" id="CHEBI:597326"/>
    </cofactor>
</comment>
<dbReference type="InterPro" id="IPR016454">
    <property type="entry name" value="Cysteine_dSase"/>
</dbReference>
<dbReference type="InterPro" id="IPR015422">
    <property type="entry name" value="PyrdxlP-dep_Trfase_small"/>
</dbReference>
<organism evidence="12 13">
    <name type="scientific">Azospirillum rugosum</name>
    <dbReference type="NCBI Taxonomy" id="416170"/>
    <lineage>
        <taxon>Bacteria</taxon>
        <taxon>Pseudomonadati</taxon>
        <taxon>Pseudomonadota</taxon>
        <taxon>Alphaproteobacteria</taxon>
        <taxon>Rhodospirillales</taxon>
        <taxon>Azospirillaceae</taxon>
        <taxon>Azospirillum</taxon>
    </lineage>
</organism>
<evidence type="ECO:0000256" key="5">
    <source>
        <dbReference type="ARBA" id="ARBA00022679"/>
    </source>
</evidence>
<dbReference type="Gene3D" id="3.90.1150.10">
    <property type="entry name" value="Aspartate Aminotransferase, domain 1"/>
    <property type="match status" value="1"/>
</dbReference>
<comment type="caution">
    <text evidence="12">The sequence shown here is derived from an EMBL/GenBank/DDBJ whole genome shotgun (WGS) entry which is preliminary data.</text>
</comment>
<dbReference type="InterPro" id="IPR015421">
    <property type="entry name" value="PyrdxlP-dep_Trfase_major"/>
</dbReference>
<feature type="domain" description="Aminotransferase class V" evidence="11">
    <location>
        <begin position="5"/>
        <end position="359"/>
    </location>
</feature>
<accession>A0ABS4SS45</accession>
<dbReference type="Proteomes" id="UP000781958">
    <property type="component" value="Unassembled WGS sequence"/>
</dbReference>
<dbReference type="Pfam" id="PF00266">
    <property type="entry name" value="Aminotran_5"/>
    <property type="match status" value="1"/>
</dbReference>
<evidence type="ECO:0000256" key="1">
    <source>
        <dbReference type="ARBA" id="ARBA00001933"/>
    </source>
</evidence>
<keyword evidence="13" id="KW-1185">Reference proteome</keyword>
<reference evidence="12 13" key="1">
    <citation type="submission" date="2021-03" db="EMBL/GenBank/DDBJ databases">
        <title>Genomic Encyclopedia of Type Strains, Phase III (KMG-III): the genomes of soil and plant-associated and newly described type strains.</title>
        <authorList>
            <person name="Whitman W."/>
        </authorList>
    </citation>
    <scope>NUCLEOTIDE SEQUENCE [LARGE SCALE GENOMIC DNA]</scope>
    <source>
        <strain evidence="12 13">IMMIB AFH-6</strain>
    </source>
</reference>
<dbReference type="Gene3D" id="3.40.640.10">
    <property type="entry name" value="Type I PLP-dependent aspartate aminotransferase-like (Major domain)"/>
    <property type="match status" value="1"/>
</dbReference>
<proteinExistence type="inferred from homology"/>
<dbReference type="EMBL" id="JAGINP010000014">
    <property type="protein sequence ID" value="MBP2294205.1"/>
    <property type="molecule type" value="Genomic_DNA"/>
</dbReference>
<name>A0ABS4SS45_9PROT</name>
<comment type="similarity">
    <text evidence="3">Belongs to the class-V pyridoxal-phosphate-dependent aminotransferase family. NifS/IscS subfamily.</text>
</comment>
<evidence type="ECO:0000259" key="11">
    <source>
        <dbReference type="Pfam" id="PF00266"/>
    </source>
</evidence>